<evidence type="ECO:0000259" key="3">
    <source>
        <dbReference type="PROSITE" id="PS50003"/>
    </source>
</evidence>
<feature type="compositionally biased region" description="Low complexity" evidence="2">
    <location>
        <begin position="159"/>
        <end position="170"/>
    </location>
</feature>
<feature type="compositionally biased region" description="Low complexity" evidence="2">
    <location>
        <begin position="226"/>
        <end position="239"/>
    </location>
</feature>
<feature type="coiled-coil region" evidence="1">
    <location>
        <begin position="330"/>
        <end position="427"/>
    </location>
</feature>
<dbReference type="EMBL" id="JABXBU010000015">
    <property type="protein sequence ID" value="KAF8787870.1"/>
    <property type="molecule type" value="Genomic_DNA"/>
</dbReference>
<dbReference type="InterPro" id="IPR011993">
    <property type="entry name" value="PH-like_dom_sf"/>
</dbReference>
<dbReference type="PROSITE" id="PS50003">
    <property type="entry name" value="PH_DOMAIN"/>
    <property type="match status" value="1"/>
</dbReference>
<dbReference type="Gene3D" id="2.30.29.30">
    <property type="entry name" value="Pleckstrin-homology domain (PH domain)/Phosphotyrosine-binding domain (PTB)"/>
    <property type="match status" value="1"/>
</dbReference>
<dbReference type="SUPFAM" id="SSF50729">
    <property type="entry name" value="PH domain-like"/>
    <property type="match status" value="1"/>
</dbReference>
<gene>
    <name evidence="4" type="ORF">HNY73_009425</name>
</gene>
<feature type="compositionally biased region" description="Basic residues" evidence="2">
    <location>
        <begin position="141"/>
        <end position="151"/>
    </location>
</feature>
<dbReference type="Pfam" id="PF00169">
    <property type="entry name" value="PH"/>
    <property type="match status" value="1"/>
</dbReference>
<feature type="region of interest" description="Disordered" evidence="2">
    <location>
        <begin position="138"/>
        <end position="283"/>
    </location>
</feature>
<dbReference type="Proteomes" id="UP000807504">
    <property type="component" value="Unassembled WGS sequence"/>
</dbReference>
<proteinExistence type="predicted"/>
<comment type="caution">
    <text evidence="4">The sequence shown here is derived from an EMBL/GenBank/DDBJ whole genome shotgun (WGS) entry which is preliminary data.</text>
</comment>
<reference evidence="4" key="2">
    <citation type="submission" date="2020-06" db="EMBL/GenBank/DDBJ databases">
        <authorList>
            <person name="Sheffer M."/>
        </authorList>
    </citation>
    <scope>NUCLEOTIDE SEQUENCE</scope>
</reference>
<name>A0A8T0FF27_ARGBR</name>
<sequence length="431" mass="48047">MIGNLVQVCLCNWDSKMEIPSSDSFANPVKKGHLLKLTGRGWLYSGSWKKRYCILEGSKFYFYENEQSKGNEKTCGVVNLDYYDVCEENNPKDKKNPYVFIIGTSVRGFFDNRHQFAAESADDMQSWIRAIQTAIAEARVSRRKPSRKRHLEGKSPDLSTSSQESEGTSTACLVNATKDRARGPQGRRLPQRKSMMPASRSVEEADIRQRSISLSDAQRPNAAGEGDSSPSSKSPPDGKWLSLSMEEVDRDKESGSDNQRSSSAFDLPQHKEEITPPKPYKRVGNLLGQHAALTKELEMRLKSGRTPAHVRAPSESEEEEPAEVRIGAKMEQLATRVTSANESLSNLEEKVGLLNRKVEATQEKNEKVASQMGDAMLQVTVTLQEAERINAECKRVLADANKAKSEYQLLARECRETLAKLNSAETQQNGA</sequence>
<evidence type="ECO:0000313" key="5">
    <source>
        <dbReference type="Proteomes" id="UP000807504"/>
    </source>
</evidence>
<accession>A0A8T0FF27</accession>
<protein>
    <submittedName>
        <fullName evidence="4">Pleckstrin homology domain-containing family</fullName>
    </submittedName>
</protein>
<evidence type="ECO:0000256" key="2">
    <source>
        <dbReference type="SAM" id="MobiDB-lite"/>
    </source>
</evidence>
<evidence type="ECO:0000256" key="1">
    <source>
        <dbReference type="SAM" id="Coils"/>
    </source>
</evidence>
<dbReference type="PANTHER" id="PTHR15871">
    <property type="entry name" value="PH DOMAIN-CONTAINING PROTEIN"/>
    <property type="match status" value="1"/>
</dbReference>
<keyword evidence="5" id="KW-1185">Reference proteome</keyword>
<dbReference type="CDD" id="cd00821">
    <property type="entry name" value="PH"/>
    <property type="match status" value="1"/>
</dbReference>
<dbReference type="InterPro" id="IPR001849">
    <property type="entry name" value="PH_domain"/>
</dbReference>
<dbReference type="OMA" id="MKECERT"/>
<reference evidence="4" key="1">
    <citation type="journal article" date="2020" name="bioRxiv">
        <title>Chromosome-level reference genome of the European wasp spider Argiope bruennichi: a resource for studies on range expansion and evolutionary adaptation.</title>
        <authorList>
            <person name="Sheffer M.M."/>
            <person name="Hoppe A."/>
            <person name="Krehenwinkel H."/>
            <person name="Uhl G."/>
            <person name="Kuss A.W."/>
            <person name="Jensen L."/>
            <person name="Jensen C."/>
            <person name="Gillespie R.G."/>
            <person name="Hoff K.J."/>
            <person name="Prost S."/>
        </authorList>
    </citation>
    <scope>NUCLEOTIDE SEQUENCE</scope>
</reference>
<evidence type="ECO:0000313" key="4">
    <source>
        <dbReference type="EMBL" id="KAF8787870.1"/>
    </source>
</evidence>
<dbReference type="AlphaFoldDB" id="A0A8T0FF27"/>
<dbReference type="OrthoDB" id="6358316at2759"/>
<keyword evidence="1" id="KW-0175">Coiled coil</keyword>
<dbReference type="SMART" id="SM00233">
    <property type="entry name" value="PH"/>
    <property type="match status" value="1"/>
</dbReference>
<dbReference type="PANTHER" id="PTHR15871:SF5">
    <property type="entry name" value="PX DOMAIN-CONTAINING PROTEIN"/>
    <property type="match status" value="1"/>
</dbReference>
<feature type="domain" description="PH" evidence="3">
    <location>
        <begin position="27"/>
        <end position="136"/>
    </location>
</feature>
<dbReference type="InterPro" id="IPR043448">
    <property type="entry name" value="PKHO1/2"/>
</dbReference>
<organism evidence="4 5">
    <name type="scientific">Argiope bruennichi</name>
    <name type="common">Wasp spider</name>
    <name type="synonym">Aranea bruennichi</name>
    <dbReference type="NCBI Taxonomy" id="94029"/>
    <lineage>
        <taxon>Eukaryota</taxon>
        <taxon>Metazoa</taxon>
        <taxon>Ecdysozoa</taxon>
        <taxon>Arthropoda</taxon>
        <taxon>Chelicerata</taxon>
        <taxon>Arachnida</taxon>
        <taxon>Araneae</taxon>
        <taxon>Araneomorphae</taxon>
        <taxon>Entelegynae</taxon>
        <taxon>Araneoidea</taxon>
        <taxon>Araneidae</taxon>
        <taxon>Argiope</taxon>
    </lineage>
</organism>